<dbReference type="AlphaFoldDB" id="A0A0T6BCV4"/>
<accession>A0A0T6BCV4</accession>
<gene>
    <name evidence="2" type="ORF">AMK59_2240</name>
</gene>
<dbReference type="Pfam" id="PF26644">
    <property type="entry name" value="CCC"/>
    <property type="match status" value="1"/>
</dbReference>
<dbReference type="EMBL" id="LJIG01001800">
    <property type="protein sequence ID" value="KRT85140.1"/>
    <property type="molecule type" value="Genomic_DNA"/>
</dbReference>
<proteinExistence type="predicted"/>
<evidence type="ECO:0000259" key="1">
    <source>
        <dbReference type="Pfam" id="PF26644"/>
    </source>
</evidence>
<comment type="caution">
    <text evidence="2">The sequence shown here is derived from an EMBL/GenBank/DDBJ whole genome shotgun (WGS) entry which is preliminary data.</text>
</comment>
<feature type="non-terminal residue" evidence="2">
    <location>
        <position position="1"/>
    </location>
</feature>
<organism evidence="2 3">
    <name type="scientific">Oryctes borbonicus</name>
    <dbReference type="NCBI Taxonomy" id="1629725"/>
    <lineage>
        <taxon>Eukaryota</taxon>
        <taxon>Metazoa</taxon>
        <taxon>Ecdysozoa</taxon>
        <taxon>Arthropoda</taxon>
        <taxon>Hexapoda</taxon>
        <taxon>Insecta</taxon>
        <taxon>Pterygota</taxon>
        <taxon>Neoptera</taxon>
        <taxon>Endopterygota</taxon>
        <taxon>Coleoptera</taxon>
        <taxon>Polyphaga</taxon>
        <taxon>Scarabaeiformia</taxon>
        <taxon>Scarabaeidae</taxon>
        <taxon>Dynastinae</taxon>
        <taxon>Oryctes</taxon>
    </lineage>
</organism>
<evidence type="ECO:0000313" key="3">
    <source>
        <dbReference type="Proteomes" id="UP000051574"/>
    </source>
</evidence>
<protein>
    <recommendedName>
        <fullName evidence="1">CCC domain-containing protein</fullName>
    </recommendedName>
</protein>
<dbReference type="OrthoDB" id="6610578at2759"/>
<sequence>CISDVSVVPPPGCQHCTLDEKKYCLSGDFIHDHCCCDRRHHEYLNFIPHTCYVGTVLCHPIAADCAEYTRLRMCCCNRLALEKWTDKLSASSWSIRPDKIIIFLITLYIVNIYL</sequence>
<feature type="domain" description="CCC" evidence="1">
    <location>
        <begin position="7"/>
        <end position="85"/>
    </location>
</feature>
<keyword evidence="3" id="KW-1185">Reference proteome</keyword>
<dbReference type="Proteomes" id="UP000051574">
    <property type="component" value="Unassembled WGS sequence"/>
</dbReference>
<reference evidence="2 3" key="1">
    <citation type="submission" date="2015-09" db="EMBL/GenBank/DDBJ databases">
        <title>Draft genome of the scarab beetle Oryctes borbonicus.</title>
        <authorList>
            <person name="Meyer J.M."/>
            <person name="Markov G.V."/>
            <person name="Baskaran P."/>
            <person name="Herrmann M."/>
            <person name="Sommer R.J."/>
            <person name="Roedelsperger C."/>
        </authorList>
    </citation>
    <scope>NUCLEOTIDE SEQUENCE [LARGE SCALE GENOMIC DNA]</scope>
    <source>
        <strain evidence="2">OB123</strain>
        <tissue evidence="2">Whole animal</tissue>
    </source>
</reference>
<name>A0A0T6BCV4_9SCAR</name>
<dbReference type="InterPro" id="IPR058250">
    <property type="entry name" value="CCC"/>
</dbReference>
<evidence type="ECO:0000313" key="2">
    <source>
        <dbReference type="EMBL" id="KRT85140.1"/>
    </source>
</evidence>